<protein>
    <submittedName>
        <fullName evidence="5">Uncharacterized protein</fullName>
    </submittedName>
</protein>
<proteinExistence type="predicted"/>
<dbReference type="EMBL" id="VOIH02000009">
    <property type="protein sequence ID" value="KAF3438226.1"/>
    <property type="molecule type" value="Genomic_DNA"/>
</dbReference>
<keyword evidence="2" id="KW-0611">Plant defense</keyword>
<accession>A0A8K0E0U4</accession>
<evidence type="ECO:0000256" key="2">
    <source>
        <dbReference type="ARBA" id="ARBA00022821"/>
    </source>
</evidence>
<name>A0A8K0E0U4_9ROSA</name>
<organism evidence="5 6">
    <name type="scientific">Rhamnella rubrinervis</name>
    <dbReference type="NCBI Taxonomy" id="2594499"/>
    <lineage>
        <taxon>Eukaryota</taxon>
        <taxon>Viridiplantae</taxon>
        <taxon>Streptophyta</taxon>
        <taxon>Embryophyta</taxon>
        <taxon>Tracheophyta</taxon>
        <taxon>Spermatophyta</taxon>
        <taxon>Magnoliopsida</taxon>
        <taxon>eudicotyledons</taxon>
        <taxon>Gunneridae</taxon>
        <taxon>Pentapetalae</taxon>
        <taxon>rosids</taxon>
        <taxon>fabids</taxon>
        <taxon>Rosales</taxon>
        <taxon>Rhamnaceae</taxon>
        <taxon>rhamnoid group</taxon>
        <taxon>Rhamneae</taxon>
        <taxon>Rhamnella</taxon>
    </lineage>
</organism>
<dbReference type="InterPro" id="IPR032675">
    <property type="entry name" value="LRR_dom_sf"/>
</dbReference>
<evidence type="ECO:0000259" key="3">
    <source>
        <dbReference type="Pfam" id="PF23247"/>
    </source>
</evidence>
<evidence type="ECO:0000313" key="5">
    <source>
        <dbReference type="EMBL" id="KAF3438226.1"/>
    </source>
</evidence>
<feature type="domain" description="Disease resistance protein At4g27190-like leucine-rich repeats" evidence="3">
    <location>
        <begin position="242"/>
        <end position="365"/>
    </location>
</feature>
<keyword evidence="1" id="KW-0677">Repeat</keyword>
<dbReference type="AlphaFoldDB" id="A0A8K0E0U4"/>
<keyword evidence="6" id="KW-1185">Reference proteome</keyword>
<gene>
    <name evidence="5" type="ORF">FNV43_RR20987</name>
</gene>
<feature type="domain" description="Disease resistance R13L4/SHOC-2-like LRR" evidence="4">
    <location>
        <begin position="114"/>
        <end position="203"/>
    </location>
</feature>
<dbReference type="InterPro" id="IPR057135">
    <property type="entry name" value="At4g27190-like_LRR"/>
</dbReference>
<dbReference type="SUPFAM" id="SSF52058">
    <property type="entry name" value="L domain-like"/>
    <property type="match status" value="1"/>
</dbReference>
<reference evidence="5" key="1">
    <citation type="submission" date="2020-03" db="EMBL/GenBank/DDBJ databases">
        <title>A high-quality chromosome-level genome assembly of a woody plant with both climbing and erect habits, Rhamnella rubrinervis.</title>
        <authorList>
            <person name="Lu Z."/>
            <person name="Yang Y."/>
            <person name="Zhu X."/>
            <person name="Sun Y."/>
        </authorList>
    </citation>
    <scope>NUCLEOTIDE SEQUENCE</scope>
    <source>
        <strain evidence="5">BYM</strain>
        <tissue evidence="5">Leaf</tissue>
    </source>
</reference>
<evidence type="ECO:0000256" key="1">
    <source>
        <dbReference type="ARBA" id="ARBA00022737"/>
    </source>
</evidence>
<dbReference type="Pfam" id="PF23598">
    <property type="entry name" value="LRR_14"/>
    <property type="match status" value="1"/>
</dbReference>
<dbReference type="InterPro" id="IPR055414">
    <property type="entry name" value="LRR_R13L4/SHOC2-like"/>
</dbReference>
<dbReference type="PANTHER" id="PTHR33463:SF203">
    <property type="entry name" value="AAA+ ATPASE DOMAIN-CONTAINING PROTEIN"/>
    <property type="match status" value="1"/>
</dbReference>
<dbReference type="InterPro" id="IPR050905">
    <property type="entry name" value="Plant_NBS-LRR"/>
</dbReference>
<dbReference type="OrthoDB" id="1145980at2759"/>
<sequence>MIYVPSRHKLQTSVKVCLLLSSLLEEHLKKKAKKNGMMHFSNFRNGKRGCVKLHDVVRDVAISIASKEHGFVVICNNEIEDGRRLIQLLHQQEFNDNFLRGMEKLQVLAFRKIDIQSLPSPLEVLQNMRTLHLENCVLKDISSIGALVKLEILSLFGSKIQELPREIGYLQHLKLLDITQCKQLGRIPPGVLSSLTRLEELYMIVISDHYYGPYESRLFGNYLGFDGSDTKSMTECGIHLLLNKCEKLGLSDVKSLKNVTQLNEDGFSKLKVLKLRDCRDMEYLINLASCTHQPLHSPLEKLEIKYMDNLKGLCHPELLHLQRDPTTQFQLFYNLTSVDLSDCHKVQYVFSTSIPQLQSLSLWRCNEIEGVVYKETEESDDSNVVAADMIVFPKLASVRFLELRSLISLHRAMDDIEAKLVPFKCINWLPSLQSLYVKY</sequence>
<comment type="caution">
    <text evidence="5">The sequence shown here is derived from an EMBL/GenBank/DDBJ whole genome shotgun (WGS) entry which is preliminary data.</text>
</comment>
<evidence type="ECO:0000313" key="6">
    <source>
        <dbReference type="Proteomes" id="UP000796880"/>
    </source>
</evidence>
<dbReference type="Proteomes" id="UP000796880">
    <property type="component" value="Unassembled WGS sequence"/>
</dbReference>
<dbReference type="PANTHER" id="PTHR33463">
    <property type="entry name" value="NB-ARC DOMAIN-CONTAINING PROTEIN-RELATED"/>
    <property type="match status" value="1"/>
</dbReference>
<dbReference type="Pfam" id="PF23247">
    <property type="entry name" value="LRR_RPS2"/>
    <property type="match status" value="1"/>
</dbReference>
<dbReference type="Gene3D" id="3.80.10.10">
    <property type="entry name" value="Ribonuclease Inhibitor"/>
    <property type="match status" value="2"/>
</dbReference>
<evidence type="ECO:0000259" key="4">
    <source>
        <dbReference type="Pfam" id="PF23598"/>
    </source>
</evidence>